<proteinExistence type="predicted"/>
<protein>
    <submittedName>
        <fullName evidence="2">DUF2236 domain-containing protein</fullName>
    </submittedName>
</protein>
<reference evidence="2 3" key="1">
    <citation type="submission" date="2021-01" db="EMBL/GenBank/DDBJ databases">
        <title>Genome public.</title>
        <authorList>
            <person name="Liu C."/>
            <person name="Sun Q."/>
        </authorList>
    </citation>
    <scope>NUCLEOTIDE SEQUENCE [LARGE SCALE GENOMIC DNA]</scope>
    <source>
        <strain evidence="2 3">JC656</strain>
    </source>
</reference>
<name>A0ABS1K3H6_9MICC</name>
<dbReference type="InterPro" id="IPR018713">
    <property type="entry name" value="MPAB/Lcp_cat_dom"/>
</dbReference>
<dbReference type="Proteomes" id="UP000639051">
    <property type="component" value="Unassembled WGS sequence"/>
</dbReference>
<accession>A0ABS1K3H6</accession>
<evidence type="ECO:0000313" key="2">
    <source>
        <dbReference type="EMBL" id="MBL0706003.1"/>
    </source>
</evidence>
<dbReference type="PANTHER" id="PTHR36151:SF3">
    <property type="entry name" value="ER-BOUND OXYGENASE MPAB_MPAB'_RUBBER OXYGENASE CATALYTIC DOMAIN-CONTAINING PROTEIN"/>
    <property type="match status" value="1"/>
</dbReference>
<evidence type="ECO:0000313" key="3">
    <source>
        <dbReference type="Proteomes" id="UP000639051"/>
    </source>
</evidence>
<dbReference type="PANTHER" id="PTHR36151">
    <property type="entry name" value="BLR2777 PROTEIN"/>
    <property type="match status" value="1"/>
</dbReference>
<keyword evidence="3" id="KW-1185">Reference proteome</keyword>
<organism evidence="2 3">
    <name type="scientific">Sinomonas cellulolyticus</name>
    <dbReference type="NCBI Taxonomy" id="2801916"/>
    <lineage>
        <taxon>Bacteria</taxon>
        <taxon>Bacillati</taxon>
        <taxon>Actinomycetota</taxon>
        <taxon>Actinomycetes</taxon>
        <taxon>Micrococcales</taxon>
        <taxon>Micrococcaceae</taxon>
        <taxon>Sinomonas</taxon>
    </lineage>
</organism>
<gene>
    <name evidence="2" type="ORF">JJE72_10850</name>
</gene>
<sequence>MDVLGPLRTRLRLTFSGQSEGIPAWETALEEGDDAGYFAPDSAVWAVHSSMAPVASGIRALLTQALHPGVLAGVVDHSNYRSDPLGRLAGTIRWIFTVTYGDTAAARRACERVRHVHSAVAGTYVSSRGEFLPYSANDPALAEWVHIAFTDAFLRAYEAFEGPVPGGADSYVSEWAIAGELMGVADPPRTEAALRARIEEYDAAGQLSGGPRVDEVVAFLRHPPLDPLLRPGYAVLFGAVLETMPQRHLDLLGLTRPHLGPVPLPMAAAARGTLAVIGRALGPIGPSEAAARRRLARLGLL</sequence>
<feature type="domain" description="ER-bound oxygenase mpaB/mpaB'/Rubber oxygenase catalytic" evidence="1">
    <location>
        <begin position="45"/>
        <end position="259"/>
    </location>
</feature>
<dbReference type="EMBL" id="JAERRC010000024">
    <property type="protein sequence ID" value="MBL0706003.1"/>
    <property type="molecule type" value="Genomic_DNA"/>
</dbReference>
<comment type="caution">
    <text evidence="2">The sequence shown here is derived from an EMBL/GenBank/DDBJ whole genome shotgun (WGS) entry which is preliminary data.</text>
</comment>
<dbReference type="Pfam" id="PF09995">
    <property type="entry name" value="MPAB_Lcp_cat"/>
    <property type="match status" value="1"/>
</dbReference>
<evidence type="ECO:0000259" key="1">
    <source>
        <dbReference type="Pfam" id="PF09995"/>
    </source>
</evidence>